<reference evidence="2" key="1">
    <citation type="journal article" date="2014" name="Genome Announc.">
        <title>Draft Genome Sequence of Mycobacterium triplex DSM 44626.</title>
        <authorList>
            <person name="Sassi M."/>
            <person name="Croce O."/>
            <person name="Robert C."/>
            <person name="Raoult D."/>
            <person name="Drancourt M."/>
        </authorList>
    </citation>
    <scope>NUCLEOTIDE SEQUENCE [LARGE SCALE GENOMIC DNA]</scope>
    <source>
        <strain evidence="2">DSM 44626</strain>
    </source>
</reference>
<dbReference type="EMBL" id="HG964446">
    <property type="protein sequence ID" value="CDO89709.1"/>
    <property type="molecule type" value="Genomic_DNA"/>
</dbReference>
<sequence length="135" mass="14430">MSANVIDHRGSRDGFLRLAMRGDAAISGFFGVAGLVGWIPEFSGTTKTFGYGVDSFFVVYGVIVWALAAMPVVRRAGIGVVVANLLYTAAVAVLLATHAFSLTDSGVTFAVASAVYTLTCAQLQYIGWRRIRSFR</sequence>
<keyword evidence="1" id="KW-0472">Membrane</keyword>
<evidence type="ECO:0000256" key="1">
    <source>
        <dbReference type="SAM" id="Phobius"/>
    </source>
</evidence>
<dbReference type="Proteomes" id="UP000193710">
    <property type="component" value="Unassembled WGS sequence"/>
</dbReference>
<dbReference type="HOGENOM" id="CLU_134369_0_0_11"/>
<feature type="transmembrane region" description="Helical" evidence="1">
    <location>
        <begin position="80"/>
        <end position="100"/>
    </location>
</feature>
<dbReference type="OrthoDB" id="4762111at2"/>
<keyword evidence="4" id="KW-1185">Reference proteome</keyword>
<keyword evidence="1" id="KW-0812">Transmembrane</keyword>
<reference evidence="3 4" key="3">
    <citation type="submission" date="2016-01" db="EMBL/GenBank/DDBJ databases">
        <title>The new phylogeny of the genus Mycobacterium.</title>
        <authorList>
            <person name="Tarcisio F."/>
            <person name="Conor M."/>
            <person name="Antonella G."/>
            <person name="Elisabetta G."/>
            <person name="Giulia F.S."/>
            <person name="Sara T."/>
            <person name="Anna F."/>
            <person name="Clotilde B."/>
            <person name="Roberto B."/>
            <person name="Veronica D.S."/>
            <person name="Fabio R."/>
            <person name="Monica P."/>
            <person name="Olivier J."/>
            <person name="Enrico T."/>
            <person name="Nicola S."/>
        </authorList>
    </citation>
    <scope>NUCLEOTIDE SEQUENCE [LARGE SCALE GENOMIC DNA]</scope>
    <source>
        <strain evidence="3 4">DSM 44626</strain>
    </source>
</reference>
<proteinExistence type="predicted"/>
<dbReference type="EMBL" id="LQPY01000030">
    <property type="protein sequence ID" value="ORX01629.1"/>
    <property type="molecule type" value="Genomic_DNA"/>
</dbReference>
<organism evidence="2">
    <name type="scientific">Mycobacterium triplex</name>
    <dbReference type="NCBI Taxonomy" id="47839"/>
    <lineage>
        <taxon>Bacteria</taxon>
        <taxon>Bacillati</taxon>
        <taxon>Actinomycetota</taxon>
        <taxon>Actinomycetes</taxon>
        <taxon>Mycobacteriales</taxon>
        <taxon>Mycobacteriaceae</taxon>
        <taxon>Mycobacterium</taxon>
        <taxon>Mycobacterium simiae complex</taxon>
    </lineage>
</organism>
<evidence type="ECO:0000313" key="3">
    <source>
        <dbReference type="EMBL" id="ORX01629.1"/>
    </source>
</evidence>
<dbReference type="Proteomes" id="UP000028880">
    <property type="component" value="Unassembled WGS sequence"/>
</dbReference>
<dbReference type="RefSeq" id="WP_036470394.1">
    <property type="nucleotide sequence ID" value="NZ_HG964446.1"/>
</dbReference>
<gene>
    <name evidence="3" type="ORF">AWC29_22855</name>
    <name evidence="2" type="ORF">BN973_04089</name>
</gene>
<dbReference type="AlphaFoldDB" id="A0A024K1R2"/>
<keyword evidence="1" id="KW-1133">Transmembrane helix</keyword>
<feature type="transmembrane region" description="Helical" evidence="1">
    <location>
        <begin position="106"/>
        <end position="128"/>
    </location>
</feature>
<feature type="transmembrane region" description="Helical" evidence="1">
    <location>
        <begin position="51"/>
        <end position="73"/>
    </location>
</feature>
<reference evidence="2" key="2">
    <citation type="submission" date="2014-04" db="EMBL/GenBank/DDBJ databases">
        <authorList>
            <person name="Urmite Genomes U."/>
        </authorList>
    </citation>
    <scope>NUCLEOTIDE SEQUENCE</scope>
    <source>
        <strain evidence="2">DSM 44626</strain>
    </source>
</reference>
<feature type="transmembrane region" description="Helical" evidence="1">
    <location>
        <begin position="18"/>
        <end position="39"/>
    </location>
</feature>
<name>A0A024K1R2_9MYCO</name>
<evidence type="ECO:0008006" key="5">
    <source>
        <dbReference type="Google" id="ProtNLM"/>
    </source>
</evidence>
<dbReference type="STRING" id="47839.BN973_04089"/>
<dbReference type="eggNOG" id="ENOG5032RR5">
    <property type="taxonomic scope" value="Bacteria"/>
</dbReference>
<accession>A0A024K1R2</accession>
<evidence type="ECO:0000313" key="2">
    <source>
        <dbReference type="EMBL" id="CDO89709.1"/>
    </source>
</evidence>
<protein>
    <recommendedName>
        <fullName evidence="5">Integral membrane protein</fullName>
    </recommendedName>
</protein>
<evidence type="ECO:0000313" key="4">
    <source>
        <dbReference type="Proteomes" id="UP000193710"/>
    </source>
</evidence>